<organism evidence="6 7">
    <name type="scientific">Bythopirellula goksoeyrii</name>
    <dbReference type="NCBI Taxonomy" id="1400387"/>
    <lineage>
        <taxon>Bacteria</taxon>
        <taxon>Pseudomonadati</taxon>
        <taxon>Planctomycetota</taxon>
        <taxon>Planctomycetia</taxon>
        <taxon>Pirellulales</taxon>
        <taxon>Lacipirellulaceae</taxon>
        <taxon>Bythopirellula</taxon>
    </lineage>
</organism>
<dbReference type="OrthoDB" id="9806785at2"/>
<feature type="transmembrane region" description="Helical" evidence="5">
    <location>
        <begin position="31"/>
        <end position="50"/>
    </location>
</feature>
<feature type="transmembrane region" description="Helical" evidence="5">
    <location>
        <begin position="157"/>
        <end position="177"/>
    </location>
</feature>
<accession>A0A5B9QD61</accession>
<dbReference type="InterPro" id="IPR002657">
    <property type="entry name" value="BilAc:Na_symport/Acr3"/>
</dbReference>
<comment type="subcellular location">
    <subcellularLocation>
        <location evidence="1">Membrane</location>
        <topology evidence="1">Multi-pass membrane protein</topology>
    </subcellularLocation>
</comment>
<dbReference type="AlphaFoldDB" id="A0A5B9QD61"/>
<keyword evidence="4 5" id="KW-0472">Membrane</keyword>
<reference evidence="6 7" key="1">
    <citation type="submission" date="2019-08" db="EMBL/GenBank/DDBJ databases">
        <title>Deep-cultivation of Planctomycetes and their phenomic and genomic characterization uncovers novel biology.</title>
        <authorList>
            <person name="Wiegand S."/>
            <person name="Jogler M."/>
            <person name="Boedeker C."/>
            <person name="Pinto D."/>
            <person name="Vollmers J."/>
            <person name="Rivas-Marin E."/>
            <person name="Kohn T."/>
            <person name="Peeters S.H."/>
            <person name="Heuer A."/>
            <person name="Rast P."/>
            <person name="Oberbeckmann S."/>
            <person name="Bunk B."/>
            <person name="Jeske O."/>
            <person name="Meyerdierks A."/>
            <person name="Storesund J.E."/>
            <person name="Kallscheuer N."/>
            <person name="Luecker S."/>
            <person name="Lage O.M."/>
            <person name="Pohl T."/>
            <person name="Merkel B.J."/>
            <person name="Hornburger P."/>
            <person name="Mueller R.-W."/>
            <person name="Bruemmer F."/>
            <person name="Labrenz M."/>
            <person name="Spormann A.M."/>
            <person name="Op den Camp H."/>
            <person name="Overmann J."/>
            <person name="Amann R."/>
            <person name="Jetten M.S.M."/>
            <person name="Mascher T."/>
            <person name="Medema M.H."/>
            <person name="Devos D.P."/>
            <person name="Kaster A.-K."/>
            <person name="Ovreas L."/>
            <person name="Rohde M."/>
            <person name="Galperin M.Y."/>
            <person name="Jogler C."/>
        </authorList>
    </citation>
    <scope>NUCLEOTIDE SEQUENCE [LARGE SCALE GENOMIC DNA]</scope>
    <source>
        <strain evidence="6 7">Pr1d</strain>
    </source>
</reference>
<dbReference type="InterPro" id="IPR038770">
    <property type="entry name" value="Na+/solute_symporter_sf"/>
</dbReference>
<feature type="transmembrane region" description="Helical" evidence="5">
    <location>
        <begin position="97"/>
        <end position="116"/>
    </location>
</feature>
<keyword evidence="7" id="KW-1185">Reference proteome</keyword>
<dbReference type="Proteomes" id="UP000323917">
    <property type="component" value="Chromosome"/>
</dbReference>
<feature type="transmembrane region" description="Helical" evidence="5">
    <location>
        <begin position="184"/>
        <end position="206"/>
    </location>
</feature>
<dbReference type="KEGG" id="bgok:Pr1d_30450"/>
<dbReference type="InterPro" id="IPR004710">
    <property type="entry name" value="Bilac:Na_transpt"/>
</dbReference>
<feature type="transmembrane region" description="Helical" evidence="5">
    <location>
        <begin position="252"/>
        <end position="273"/>
    </location>
</feature>
<proteinExistence type="predicted"/>
<evidence type="ECO:0000256" key="5">
    <source>
        <dbReference type="SAM" id="Phobius"/>
    </source>
</evidence>
<feature type="transmembrane region" description="Helical" evidence="5">
    <location>
        <begin position="318"/>
        <end position="335"/>
    </location>
</feature>
<feature type="transmembrane region" description="Helical" evidence="5">
    <location>
        <begin position="128"/>
        <end position="151"/>
    </location>
</feature>
<keyword evidence="3 5" id="KW-1133">Transmembrane helix</keyword>
<protein>
    <submittedName>
        <fullName evidence="6">Sodium Bile acid symporter family protein</fullName>
    </submittedName>
</protein>
<feature type="transmembrane region" description="Helical" evidence="5">
    <location>
        <begin position="218"/>
        <end position="240"/>
    </location>
</feature>
<dbReference type="Pfam" id="PF01758">
    <property type="entry name" value="SBF"/>
    <property type="match status" value="1"/>
</dbReference>
<dbReference type="PANTHER" id="PTHR10361:SF28">
    <property type="entry name" value="P3 PROTEIN-RELATED"/>
    <property type="match status" value="1"/>
</dbReference>
<evidence type="ECO:0000256" key="2">
    <source>
        <dbReference type="ARBA" id="ARBA00022692"/>
    </source>
</evidence>
<dbReference type="PANTHER" id="PTHR10361">
    <property type="entry name" value="SODIUM-BILE ACID COTRANSPORTER"/>
    <property type="match status" value="1"/>
</dbReference>
<evidence type="ECO:0000256" key="4">
    <source>
        <dbReference type="ARBA" id="ARBA00023136"/>
    </source>
</evidence>
<dbReference type="Gene3D" id="1.20.1530.20">
    <property type="match status" value="2"/>
</dbReference>
<evidence type="ECO:0000256" key="1">
    <source>
        <dbReference type="ARBA" id="ARBA00004141"/>
    </source>
</evidence>
<evidence type="ECO:0000313" key="7">
    <source>
        <dbReference type="Proteomes" id="UP000323917"/>
    </source>
</evidence>
<sequence>MSIAYKLCLVVAGLALILCLLGVFFSSAQLWQPAAVVASVATALGLGAFPNYSGYRFTLWILAAVVSALIYPTHFLHLGPFDLKLFQIPEIDLQNKWVILVIVQLVMFGMGTKMGFRDFAGVAKMPYPVFIGVGLQFLIMPLMGYALAKFFAFPPEIAAGVVLIGSCSSGLASNVMCYLAGANLALSITLTAVATLLAPLATTFWMQRLAGEFVEIDSLAMLGQIVKIVLVPIGAALLQDYLKHATLPMRKIVVATGMICGVVCILLVINSWLIKDAYVLPLSPAALEALVIFSGAVTFALAYHFIASRLPWIDRNMHVISMFGIVFFTAVTTAAGRDNLLVAGMALFLAAVIHNFSGYTLGYLMSRLAGLDKKSAITVGFEVGMQNGGMASGLAGLMGKLGTVGLAAAVFSPWMNISGSLLANQIRRHNESKASNSD</sequence>
<dbReference type="EMBL" id="CP042913">
    <property type="protein sequence ID" value="QEG35739.1"/>
    <property type="molecule type" value="Genomic_DNA"/>
</dbReference>
<feature type="transmembrane region" description="Helical" evidence="5">
    <location>
        <begin position="285"/>
        <end position="306"/>
    </location>
</feature>
<gene>
    <name evidence="6" type="ORF">Pr1d_30450</name>
</gene>
<evidence type="ECO:0000256" key="3">
    <source>
        <dbReference type="ARBA" id="ARBA00022989"/>
    </source>
</evidence>
<feature type="transmembrane region" description="Helical" evidence="5">
    <location>
        <begin position="7"/>
        <end position="25"/>
    </location>
</feature>
<feature type="transmembrane region" description="Helical" evidence="5">
    <location>
        <begin position="57"/>
        <end position="77"/>
    </location>
</feature>
<name>A0A5B9QD61_9BACT</name>
<dbReference type="GO" id="GO:0016020">
    <property type="term" value="C:membrane"/>
    <property type="evidence" value="ECO:0007669"/>
    <property type="project" value="UniProtKB-SubCell"/>
</dbReference>
<feature type="transmembrane region" description="Helical" evidence="5">
    <location>
        <begin position="341"/>
        <end position="364"/>
    </location>
</feature>
<keyword evidence="2 5" id="KW-0812">Transmembrane</keyword>
<evidence type="ECO:0000313" key="6">
    <source>
        <dbReference type="EMBL" id="QEG35739.1"/>
    </source>
</evidence>